<evidence type="ECO:0000256" key="8">
    <source>
        <dbReference type="SAM" id="Phobius"/>
    </source>
</evidence>
<comment type="subcellular location">
    <subcellularLocation>
        <location evidence="1">Cell inner membrane</location>
        <topology evidence="1">Multi-pass membrane protein</topology>
    </subcellularLocation>
</comment>
<evidence type="ECO:0000256" key="7">
    <source>
        <dbReference type="ARBA" id="ARBA00023136"/>
    </source>
</evidence>
<evidence type="ECO:0000256" key="5">
    <source>
        <dbReference type="ARBA" id="ARBA00022692"/>
    </source>
</evidence>
<dbReference type="SUPFAM" id="SSF161098">
    <property type="entry name" value="MetI-like"/>
    <property type="match status" value="1"/>
</dbReference>
<feature type="domain" description="ABC transmembrane type-1" evidence="9">
    <location>
        <begin position="68"/>
        <end position="255"/>
    </location>
</feature>
<evidence type="ECO:0000259" key="9">
    <source>
        <dbReference type="PROSITE" id="PS50928"/>
    </source>
</evidence>
<evidence type="ECO:0000256" key="3">
    <source>
        <dbReference type="ARBA" id="ARBA00022475"/>
    </source>
</evidence>
<keyword evidence="4" id="KW-0997">Cell inner membrane</keyword>
<evidence type="ECO:0000256" key="2">
    <source>
        <dbReference type="ARBA" id="ARBA00022448"/>
    </source>
</evidence>
<evidence type="ECO:0000256" key="1">
    <source>
        <dbReference type="ARBA" id="ARBA00004429"/>
    </source>
</evidence>
<dbReference type="InterPro" id="IPR035906">
    <property type="entry name" value="MetI-like_sf"/>
</dbReference>
<dbReference type="CDD" id="cd06261">
    <property type="entry name" value="TM_PBP2"/>
    <property type="match status" value="1"/>
</dbReference>
<keyword evidence="2" id="KW-0813">Transport</keyword>
<keyword evidence="11" id="KW-1185">Reference proteome</keyword>
<feature type="transmembrane region" description="Helical" evidence="8">
    <location>
        <begin position="72"/>
        <end position="97"/>
    </location>
</feature>
<keyword evidence="3" id="KW-1003">Cell membrane</keyword>
<gene>
    <name evidence="10" type="ORF">ATZ33_12565</name>
</gene>
<accession>A0ABM5WAK1</accession>
<dbReference type="PANTHER" id="PTHR43357:SF4">
    <property type="entry name" value="INNER MEMBRANE ABC TRANSPORTER PERMEASE PROTEIN YDCV"/>
    <property type="match status" value="1"/>
</dbReference>
<dbReference type="Proteomes" id="UP000065511">
    <property type="component" value="Chromosome"/>
</dbReference>
<evidence type="ECO:0000313" key="11">
    <source>
        <dbReference type="Proteomes" id="UP000065511"/>
    </source>
</evidence>
<name>A0ABM5WAK1_9ENTE</name>
<feature type="transmembrane region" description="Helical" evidence="8">
    <location>
        <begin position="134"/>
        <end position="154"/>
    </location>
</feature>
<evidence type="ECO:0000256" key="6">
    <source>
        <dbReference type="ARBA" id="ARBA00022989"/>
    </source>
</evidence>
<keyword evidence="5 8" id="KW-0812">Transmembrane</keyword>
<evidence type="ECO:0000256" key="4">
    <source>
        <dbReference type="ARBA" id="ARBA00022519"/>
    </source>
</evidence>
<dbReference type="Gene3D" id="1.10.3720.10">
    <property type="entry name" value="MetI-like"/>
    <property type="match status" value="1"/>
</dbReference>
<protein>
    <submittedName>
        <fullName evidence="10">ABC transporter permease</fullName>
    </submittedName>
</protein>
<feature type="transmembrane region" description="Helical" evidence="8">
    <location>
        <begin position="12"/>
        <end position="36"/>
    </location>
</feature>
<feature type="transmembrane region" description="Helical" evidence="8">
    <location>
        <begin position="109"/>
        <end position="128"/>
    </location>
</feature>
<dbReference type="EMBL" id="CP013614">
    <property type="protein sequence ID" value="ALS02184.1"/>
    <property type="molecule type" value="Genomic_DNA"/>
</dbReference>
<feature type="transmembrane region" description="Helical" evidence="8">
    <location>
        <begin position="192"/>
        <end position="215"/>
    </location>
</feature>
<dbReference type="PANTHER" id="PTHR43357">
    <property type="entry name" value="INNER MEMBRANE ABC TRANSPORTER PERMEASE PROTEIN YDCV"/>
    <property type="match status" value="1"/>
</dbReference>
<feature type="transmembrane region" description="Helical" evidence="8">
    <location>
        <begin position="236"/>
        <end position="258"/>
    </location>
</feature>
<evidence type="ECO:0000313" key="10">
    <source>
        <dbReference type="EMBL" id="ALS02184.1"/>
    </source>
</evidence>
<proteinExistence type="predicted"/>
<sequence length="293" mass="33109">MERNGKKQVKKAAIAIILACFSLYYLLPLIGTVLYASSTKWSKSLLPDDFTFKWFQQLFNDPTFLAAVGRSFLLSVLVLLTILGIMVPSIIWINLFLPRVSQIMEKLVLLPYAIPGVILVTALLRTYSKTSIPMFFVLIGALFISALPIVFLGITNQMRLINMKELLEAASTLGAPTPMIILRVLFPTIRTGTILVSLMIFSSVFGEYLLTNLLIGGRFETVRIYMLRRMNENGHLSSAVIVLYFLFILIIALLTFVMTNRQKKQVVPIKQRYNRQSRTLEKGVVVDNVLEHS</sequence>
<keyword evidence="6 8" id="KW-1133">Transmembrane helix</keyword>
<dbReference type="PROSITE" id="PS50928">
    <property type="entry name" value="ABC_TM1"/>
    <property type="match status" value="1"/>
</dbReference>
<organism evidence="10 11">
    <name type="scientific">Enterococcus silesiacus</name>
    <dbReference type="NCBI Taxonomy" id="332949"/>
    <lineage>
        <taxon>Bacteria</taxon>
        <taxon>Bacillati</taxon>
        <taxon>Bacillota</taxon>
        <taxon>Bacilli</taxon>
        <taxon>Lactobacillales</taxon>
        <taxon>Enterococcaceae</taxon>
        <taxon>Enterococcus</taxon>
    </lineage>
</organism>
<dbReference type="InterPro" id="IPR000515">
    <property type="entry name" value="MetI-like"/>
</dbReference>
<keyword evidence="7 8" id="KW-0472">Membrane</keyword>
<reference evidence="10 11" key="1">
    <citation type="submission" date="2015-12" db="EMBL/GenBank/DDBJ databases">
        <authorList>
            <person name="Lauer A."/>
            <person name="Humrighouse B."/>
            <person name="Loparev V."/>
            <person name="Shewmaker P.L."/>
            <person name="Whitney A.M."/>
            <person name="McLaughlin R.W."/>
        </authorList>
    </citation>
    <scope>NUCLEOTIDE SEQUENCE [LARGE SCALE GENOMIC DNA]</scope>
    <source>
        <strain evidence="10 11">LMG 23085</strain>
    </source>
</reference>